<keyword evidence="2" id="KW-1185">Reference proteome</keyword>
<evidence type="ECO:0000313" key="2">
    <source>
        <dbReference type="Proteomes" id="UP001341840"/>
    </source>
</evidence>
<proteinExistence type="predicted"/>
<sequence length="224" mass="25422">MPTWAYFDWWQEACRHRYLSPQDALDDPRLDDILDDVPLTVSQPRDTLTLPADVPFPRRRGTSIFRTSLHKHPNKLCKQKEGTSGELPIDFAFWAPPRTQLLHPCCTQPQHTPSTDPPHAWYQGPAAEKKLGTSSRLGIDSGAGRTSGGPPIEVFRISSSSSVRSHDDFSSESESTITCSPTWLRHPMWQHWLERGPSVKQTDENHWILPPDEPLHKTPCIYLA</sequence>
<protein>
    <submittedName>
        <fullName evidence="1">Uncharacterized protein</fullName>
    </submittedName>
</protein>
<name>A0ABU6UN60_9FABA</name>
<reference evidence="1 2" key="1">
    <citation type="journal article" date="2023" name="Plants (Basel)">
        <title>Bridging the Gap: Combining Genomics and Transcriptomics Approaches to Understand Stylosanthes scabra, an Orphan Legume from the Brazilian Caatinga.</title>
        <authorList>
            <person name="Ferreira-Neto J.R.C."/>
            <person name="da Silva M.D."/>
            <person name="Binneck E."/>
            <person name="de Melo N.F."/>
            <person name="da Silva R.H."/>
            <person name="de Melo A.L.T.M."/>
            <person name="Pandolfi V."/>
            <person name="Bustamante F.O."/>
            <person name="Brasileiro-Vidal A.C."/>
            <person name="Benko-Iseppon A.M."/>
        </authorList>
    </citation>
    <scope>NUCLEOTIDE SEQUENCE [LARGE SCALE GENOMIC DNA]</scope>
    <source>
        <tissue evidence="1">Leaves</tissue>
    </source>
</reference>
<evidence type="ECO:0000313" key="1">
    <source>
        <dbReference type="EMBL" id="MED6162117.1"/>
    </source>
</evidence>
<gene>
    <name evidence="1" type="ORF">PIB30_067328</name>
</gene>
<organism evidence="1 2">
    <name type="scientific">Stylosanthes scabra</name>
    <dbReference type="NCBI Taxonomy" id="79078"/>
    <lineage>
        <taxon>Eukaryota</taxon>
        <taxon>Viridiplantae</taxon>
        <taxon>Streptophyta</taxon>
        <taxon>Embryophyta</taxon>
        <taxon>Tracheophyta</taxon>
        <taxon>Spermatophyta</taxon>
        <taxon>Magnoliopsida</taxon>
        <taxon>eudicotyledons</taxon>
        <taxon>Gunneridae</taxon>
        <taxon>Pentapetalae</taxon>
        <taxon>rosids</taxon>
        <taxon>fabids</taxon>
        <taxon>Fabales</taxon>
        <taxon>Fabaceae</taxon>
        <taxon>Papilionoideae</taxon>
        <taxon>50 kb inversion clade</taxon>
        <taxon>dalbergioids sensu lato</taxon>
        <taxon>Dalbergieae</taxon>
        <taxon>Pterocarpus clade</taxon>
        <taxon>Stylosanthes</taxon>
    </lineage>
</organism>
<dbReference type="EMBL" id="JASCZI010121530">
    <property type="protein sequence ID" value="MED6162117.1"/>
    <property type="molecule type" value="Genomic_DNA"/>
</dbReference>
<dbReference type="Proteomes" id="UP001341840">
    <property type="component" value="Unassembled WGS sequence"/>
</dbReference>
<comment type="caution">
    <text evidence="1">The sequence shown here is derived from an EMBL/GenBank/DDBJ whole genome shotgun (WGS) entry which is preliminary data.</text>
</comment>
<accession>A0ABU6UN60</accession>